<comment type="caution">
    <text evidence="1">The sequence shown here is derived from an EMBL/GenBank/DDBJ whole genome shotgun (WGS) entry which is preliminary data.</text>
</comment>
<gene>
    <name evidence="1" type="ORF">J5W02_04585</name>
</gene>
<dbReference type="Proteomes" id="UP000719942">
    <property type="component" value="Unassembled WGS sequence"/>
</dbReference>
<evidence type="ECO:0000313" key="1">
    <source>
        <dbReference type="EMBL" id="MBW7572081.1"/>
    </source>
</evidence>
<protein>
    <submittedName>
        <fullName evidence="1">Uncharacterized protein</fullName>
    </submittedName>
</protein>
<accession>A0ABS7DLA6</accession>
<proteinExistence type="predicted"/>
<sequence>MLDCKLCNYYQSVSGRDFRGMDLGICEFTDMLFVEDTDNMMGEYPCRKIEYNDYLRKKSAASIDTVAAAKLVDAELFHELKQCGVSMIKFPEGIIKKCFENQLEKKSREMHREVQVNLLETRNA</sequence>
<dbReference type="EMBL" id="JAGFNZ010000002">
    <property type="protein sequence ID" value="MBW7572081.1"/>
    <property type="molecule type" value="Genomic_DNA"/>
</dbReference>
<evidence type="ECO:0000313" key="2">
    <source>
        <dbReference type="Proteomes" id="UP000719942"/>
    </source>
</evidence>
<dbReference type="RefSeq" id="WP_219964508.1">
    <property type="nucleotide sequence ID" value="NZ_JAGFNZ010000002.1"/>
</dbReference>
<name>A0ABS7DLA6_9FIRM</name>
<keyword evidence="2" id="KW-1185">Reference proteome</keyword>
<reference evidence="1 2" key="1">
    <citation type="submission" date="2021-03" db="EMBL/GenBank/DDBJ databases">
        <title>Caproiciproducens sp. nov. isolated from feces of cow.</title>
        <authorList>
            <person name="Choi J.-Y."/>
        </authorList>
    </citation>
    <scope>NUCLEOTIDE SEQUENCE [LARGE SCALE GENOMIC DNA]</scope>
    <source>
        <strain evidence="1 2">AGMB10547</strain>
    </source>
</reference>
<organism evidence="1 2">
    <name type="scientific">Caproiciproducens faecalis</name>
    <dbReference type="NCBI Taxonomy" id="2820301"/>
    <lineage>
        <taxon>Bacteria</taxon>
        <taxon>Bacillati</taxon>
        <taxon>Bacillota</taxon>
        <taxon>Clostridia</taxon>
        <taxon>Eubacteriales</taxon>
        <taxon>Acutalibacteraceae</taxon>
        <taxon>Caproiciproducens</taxon>
    </lineage>
</organism>